<keyword evidence="1" id="KW-0812">Transmembrane</keyword>
<gene>
    <name evidence="2" type="ORF">E2L03_08855</name>
</gene>
<feature type="transmembrane region" description="Helical" evidence="1">
    <location>
        <begin position="66"/>
        <end position="86"/>
    </location>
</feature>
<name>A0A4Y7WMP3_9BACI</name>
<sequence length="124" mass="14244">MFFLFWGFLVWLGATAIFRFLGQFFFTPDNTFYLVAAYVIVVPLILVITLPLYRYKKLNAFNQLKAAVFIALPGMVFDVIVLIYFAEFFVNLDPGMDQFFASWLLLAYSVILLTGLISNGKQRS</sequence>
<dbReference type="EMBL" id="SNUX01000002">
    <property type="protein sequence ID" value="TES49564.1"/>
    <property type="molecule type" value="Genomic_DNA"/>
</dbReference>
<evidence type="ECO:0000313" key="3">
    <source>
        <dbReference type="Proteomes" id="UP000298210"/>
    </source>
</evidence>
<organism evidence="2 3">
    <name type="scientific">Shouchella lehensis</name>
    <dbReference type="NCBI Taxonomy" id="300825"/>
    <lineage>
        <taxon>Bacteria</taxon>
        <taxon>Bacillati</taxon>
        <taxon>Bacillota</taxon>
        <taxon>Bacilli</taxon>
        <taxon>Bacillales</taxon>
        <taxon>Bacillaceae</taxon>
        <taxon>Shouchella</taxon>
    </lineage>
</organism>
<dbReference type="Proteomes" id="UP000298210">
    <property type="component" value="Unassembled WGS sequence"/>
</dbReference>
<reference evidence="2 3" key="1">
    <citation type="submission" date="2019-03" db="EMBL/GenBank/DDBJ databases">
        <authorList>
            <person name="Liu G."/>
        </authorList>
    </citation>
    <scope>NUCLEOTIDE SEQUENCE [LARGE SCALE GENOMIC DNA]</scope>
    <source>
        <strain evidence="2 3">DSM 19099</strain>
    </source>
</reference>
<dbReference type="AlphaFoldDB" id="A0A4Y7WMP3"/>
<keyword evidence="1" id="KW-0472">Membrane</keyword>
<protein>
    <recommendedName>
        <fullName evidence="4">DUF5367 domain-containing protein</fullName>
    </recommendedName>
</protein>
<evidence type="ECO:0000313" key="2">
    <source>
        <dbReference type="EMBL" id="TES49564.1"/>
    </source>
</evidence>
<proteinExistence type="predicted"/>
<dbReference type="RefSeq" id="WP_134258986.1">
    <property type="nucleotide sequence ID" value="NZ_LDIM01000006.1"/>
</dbReference>
<feature type="transmembrane region" description="Helical" evidence="1">
    <location>
        <begin position="98"/>
        <end position="117"/>
    </location>
</feature>
<comment type="caution">
    <text evidence="2">The sequence shown here is derived from an EMBL/GenBank/DDBJ whole genome shotgun (WGS) entry which is preliminary data.</text>
</comment>
<dbReference type="Pfam" id="PF17329">
    <property type="entry name" value="DUF5367"/>
    <property type="match status" value="1"/>
</dbReference>
<accession>A0A4Y7WMP3</accession>
<dbReference type="InterPro" id="IPR020509">
    <property type="entry name" value="Uncharacterised_YnzE"/>
</dbReference>
<feature type="transmembrane region" description="Helical" evidence="1">
    <location>
        <begin position="32"/>
        <end position="54"/>
    </location>
</feature>
<evidence type="ECO:0000256" key="1">
    <source>
        <dbReference type="SAM" id="Phobius"/>
    </source>
</evidence>
<keyword evidence="1" id="KW-1133">Transmembrane helix</keyword>
<evidence type="ECO:0008006" key="4">
    <source>
        <dbReference type="Google" id="ProtNLM"/>
    </source>
</evidence>